<dbReference type="OrthoDB" id="10249838at2759"/>
<name>A0A5J4YPB6_PORPP</name>
<dbReference type="NCBIfam" id="TIGR00449">
    <property type="entry name" value="tgt_general"/>
    <property type="match status" value="1"/>
</dbReference>
<sequence>MMIRRMHHMRHVGGSSSCIAVVYQQRFASDTRVPARFSRDARECRARSFSTPSARAGQDARPDSASSAEGDGLGSDQTATHGEKGELRLNGQQVPIDMDMFFKQDRAEKYRWKYIGSRNPDAPPASEFPAYEPKDFFKFEVLYQSKKSMARVGRIHTPHGIVDTPGYVAVGTNAALKGVDHRVADRDAGMQLMFANTLHMLFHPGPGVVQAAGGLHKFMNRQMPIITDSGGFQIFSLNHGSVHSEINMKSGKSKYKKPLLEGVNEYGARIRSYRDNRLMIITPENSVLAQKAFGADIIIPLDELPPYHISREALEKSVAMTHRWEARSLRTHLDQINQQAMFGVIHGGIDRELRRRSVDYITSLPFDGFAVGGSLGKDRDELITLLEFVMQQLPRDKPCHLLGIADLESIEQAIPWGVDTFDSCFPTRSGRHGNLFTRRGVINLLRGRYKSCHEYPDEDPAWRCGDFTLSYLHHLMRAPEQLGPSLATLHNINHMNRSMQLYRERILAGEI</sequence>
<keyword evidence="8" id="KW-1185">Reference proteome</keyword>
<keyword evidence="4" id="KW-0479">Metal-binding</keyword>
<dbReference type="NCBIfam" id="TIGR00430">
    <property type="entry name" value="Q_tRNA_tgt"/>
    <property type="match status" value="1"/>
</dbReference>
<feature type="domain" description="tRNA-guanine(15) transglycosylase-like" evidence="6">
    <location>
        <begin position="149"/>
        <end position="510"/>
    </location>
</feature>
<gene>
    <name evidence="7" type="ORF">FVE85_9317</name>
</gene>
<dbReference type="InterPro" id="IPR004803">
    <property type="entry name" value="TGT"/>
</dbReference>
<dbReference type="Pfam" id="PF01702">
    <property type="entry name" value="TGT"/>
    <property type="match status" value="1"/>
</dbReference>
<dbReference type="SUPFAM" id="SSF51713">
    <property type="entry name" value="tRNA-guanine transglycosylase"/>
    <property type="match status" value="1"/>
</dbReference>
<evidence type="ECO:0000256" key="5">
    <source>
        <dbReference type="SAM" id="MobiDB-lite"/>
    </source>
</evidence>
<dbReference type="InterPro" id="IPR002616">
    <property type="entry name" value="tRNA_ribo_trans-like"/>
</dbReference>
<evidence type="ECO:0000256" key="1">
    <source>
        <dbReference type="ARBA" id="ARBA00022676"/>
    </source>
</evidence>
<keyword evidence="3" id="KW-0819">tRNA processing</keyword>
<dbReference type="InterPro" id="IPR036511">
    <property type="entry name" value="TGT-like_sf"/>
</dbReference>
<dbReference type="GO" id="GO:0046872">
    <property type="term" value="F:metal ion binding"/>
    <property type="evidence" value="ECO:0007669"/>
    <property type="project" value="UniProtKB-KW"/>
</dbReference>
<dbReference type="Gene3D" id="3.20.20.105">
    <property type="entry name" value="Queuine tRNA-ribosyltransferase-like"/>
    <property type="match status" value="1"/>
</dbReference>
<evidence type="ECO:0000256" key="3">
    <source>
        <dbReference type="ARBA" id="ARBA00022694"/>
    </source>
</evidence>
<comment type="caution">
    <text evidence="7">The sequence shown here is derived from an EMBL/GenBank/DDBJ whole genome shotgun (WGS) entry which is preliminary data.</text>
</comment>
<evidence type="ECO:0000313" key="7">
    <source>
        <dbReference type="EMBL" id="KAA8493045.1"/>
    </source>
</evidence>
<proteinExistence type="predicted"/>
<dbReference type="EMBL" id="VRMN01000008">
    <property type="protein sequence ID" value="KAA8493045.1"/>
    <property type="molecule type" value="Genomic_DNA"/>
</dbReference>
<keyword evidence="1" id="KW-0328">Glycosyltransferase</keyword>
<evidence type="ECO:0000256" key="2">
    <source>
        <dbReference type="ARBA" id="ARBA00022679"/>
    </source>
</evidence>
<dbReference type="GO" id="GO:0006400">
    <property type="term" value="P:tRNA modification"/>
    <property type="evidence" value="ECO:0007669"/>
    <property type="project" value="InterPro"/>
</dbReference>
<evidence type="ECO:0000259" key="6">
    <source>
        <dbReference type="Pfam" id="PF01702"/>
    </source>
</evidence>
<dbReference type="AlphaFoldDB" id="A0A5J4YPB6"/>
<keyword evidence="2 7" id="KW-0808">Transferase</keyword>
<dbReference type="OMA" id="RRDFYPI"/>
<accession>A0A5J4YPB6</accession>
<protein>
    <submittedName>
        <fullName evidence="7">Queuine tRNA-ribosyltransferase</fullName>
    </submittedName>
</protein>
<organism evidence="7 8">
    <name type="scientific">Porphyridium purpureum</name>
    <name type="common">Red alga</name>
    <name type="synonym">Porphyridium cruentum</name>
    <dbReference type="NCBI Taxonomy" id="35688"/>
    <lineage>
        <taxon>Eukaryota</taxon>
        <taxon>Rhodophyta</taxon>
        <taxon>Bangiophyceae</taxon>
        <taxon>Porphyridiales</taxon>
        <taxon>Porphyridiaceae</taxon>
        <taxon>Porphyridium</taxon>
    </lineage>
</organism>
<reference evidence="8" key="1">
    <citation type="journal article" date="2019" name="Nat. Commun.">
        <title>Expansion of phycobilisome linker gene families in mesophilic red algae.</title>
        <authorList>
            <person name="Lee J."/>
            <person name="Kim D."/>
            <person name="Bhattacharya D."/>
            <person name="Yoon H.S."/>
        </authorList>
    </citation>
    <scope>NUCLEOTIDE SEQUENCE [LARGE SCALE GENOMIC DNA]</scope>
    <source>
        <strain evidence="8">CCMP 1328</strain>
    </source>
</reference>
<evidence type="ECO:0000313" key="8">
    <source>
        <dbReference type="Proteomes" id="UP000324585"/>
    </source>
</evidence>
<feature type="region of interest" description="Disordered" evidence="5">
    <location>
        <begin position="39"/>
        <end position="90"/>
    </location>
</feature>
<dbReference type="Proteomes" id="UP000324585">
    <property type="component" value="Unassembled WGS sequence"/>
</dbReference>
<dbReference type="GO" id="GO:0008479">
    <property type="term" value="F:tRNA-guanosine(34) queuine transglycosylase activity"/>
    <property type="evidence" value="ECO:0007669"/>
    <property type="project" value="InterPro"/>
</dbReference>
<dbReference type="PANTHER" id="PTHR43468:SF1">
    <property type="entry name" value="TRNA-GUANOSINE(34) QUEUINE TRANSGLYCOSYLASE"/>
    <property type="match status" value="1"/>
</dbReference>
<evidence type="ECO:0000256" key="4">
    <source>
        <dbReference type="ARBA" id="ARBA00022723"/>
    </source>
</evidence>
<dbReference type="PANTHER" id="PTHR43468">
    <property type="match status" value="1"/>
</dbReference>